<protein>
    <submittedName>
        <fullName evidence="2">ATP-binding protein</fullName>
    </submittedName>
</protein>
<evidence type="ECO:0000313" key="3">
    <source>
        <dbReference type="Proteomes" id="UP000663400"/>
    </source>
</evidence>
<evidence type="ECO:0000313" key="2">
    <source>
        <dbReference type="EMBL" id="QSX75601.1"/>
    </source>
</evidence>
<keyword evidence="3" id="KW-1185">Reference proteome</keyword>
<dbReference type="Gene3D" id="3.30.950.30">
    <property type="entry name" value="Schlafen, AAA domain"/>
    <property type="match status" value="1"/>
</dbReference>
<evidence type="ECO:0000259" key="1">
    <source>
        <dbReference type="Pfam" id="PF04326"/>
    </source>
</evidence>
<organism evidence="2 3">
    <name type="scientific">Lysobacter arenosi</name>
    <dbReference type="NCBI Taxonomy" id="2795387"/>
    <lineage>
        <taxon>Bacteria</taxon>
        <taxon>Pseudomonadati</taxon>
        <taxon>Pseudomonadota</taxon>
        <taxon>Gammaproteobacteria</taxon>
        <taxon>Lysobacterales</taxon>
        <taxon>Lysobacteraceae</taxon>
        <taxon>Lysobacter</taxon>
    </lineage>
</organism>
<dbReference type="EMBL" id="CP071517">
    <property type="protein sequence ID" value="QSX75601.1"/>
    <property type="molecule type" value="Genomic_DNA"/>
</dbReference>
<dbReference type="InterPro" id="IPR038461">
    <property type="entry name" value="Schlafen_AlbA_2_dom_sf"/>
</dbReference>
<keyword evidence="2" id="KW-0067">ATP-binding</keyword>
<dbReference type="RefSeq" id="WP_200604957.1">
    <property type="nucleotide sequence ID" value="NZ_CP071517.1"/>
</dbReference>
<dbReference type="InterPro" id="IPR007421">
    <property type="entry name" value="Schlafen_AlbA_2_dom"/>
</dbReference>
<keyword evidence="2" id="KW-0547">Nucleotide-binding</keyword>
<dbReference type="Pfam" id="PF04326">
    <property type="entry name" value="SLFN_AlbA_2"/>
    <property type="match status" value="1"/>
</dbReference>
<dbReference type="GO" id="GO:0005524">
    <property type="term" value="F:ATP binding"/>
    <property type="evidence" value="ECO:0007669"/>
    <property type="project" value="UniProtKB-KW"/>
</dbReference>
<dbReference type="Proteomes" id="UP000663400">
    <property type="component" value="Chromosome"/>
</dbReference>
<reference evidence="2 3" key="1">
    <citation type="submission" date="2021-02" db="EMBL/GenBank/DDBJ databases">
        <title>Lysobacter arenosi sp. nov., isolated from soil of gangwondo yeongwol, south Korea.</title>
        <authorList>
            <person name="Kim K.R."/>
            <person name="Kim K.H."/>
            <person name="Jeon C.O."/>
        </authorList>
    </citation>
    <scope>NUCLEOTIDE SEQUENCE [LARGE SCALE GENOMIC DNA]</scope>
    <source>
        <strain evidence="2 3">R7</strain>
    </source>
</reference>
<accession>A0ABX7RDU1</accession>
<feature type="domain" description="Schlafen AlbA-2" evidence="1">
    <location>
        <begin position="32"/>
        <end position="159"/>
    </location>
</feature>
<sequence length="405" mass="44697">MAVWLDYSEAVDMSSVRDLDWISRIISDKEPESVTLDFKRELPGGQAGERKAFLSDVVAMANTHGGQIIYGISDVDSFADEIVPISNVTKEDARQRLMEMIQRGVEPTLRGVSFEAVDVDGGFVLVLTVDQQFAAGPFRTNFDGSQRFTYREGTQNFPMPYPLIRNAFGARASALGALSTWRAQRSELLVRQIEQKVMKKGPWLVLHVLPVSSFSDQLAVSPKEFYRQAYTFNSNSASSLYNLDGIRFFNGLTDADSSKYVQFFRNGTAEAGREVWRAVAEEQSDKRVIGLTALARDVREMVTGVVTALSAVGVVGEAHFCLGIHNAEGWRTSHDDGSGFSSYLPNPIPSKAVLLPPIEADLPLDASSFDALTRSILDIAWQMAGNSGCPHFGGDGRWHEPRSHY</sequence>
<proteinExistence type="predicted"/>
<name>A0ABX7RDU1_9GAMM</name>
<gene>
    <name evidence="2" type="ORF">HIV01_003455</name>
</gene>